<dbReference type="EMBL" id="LN515532">
    <property type="protein sequence ID" value="CEA16055.1"/>
    <property type="molecule type" value="Genomic_DNA"/>
</dbReference>
<dbReference type="AlphaFoldDB" id="A0A098BZE2"/>
<dbReference type="OrthoDB" id="1466461at2"/>
<evidence type="ECO:0000313" key="1">
    <source>
        <dbReference type="EMBL" id="CEA16055.1"/>
    </source>
</evidence>
<dbReference type="HOGENOM" id="CLU_946138_0_0_10"/>
<sequence>MKSCIYILVLLISILITSCEYDYQPDIKYSQYQGIVIINSYLSPKNDVKIELYRILPVKNRFEYTGLKGAFLTLYEDNDIIYEGDCDSILILDHKPKEGMTYRVKVDYDSVAYAASTTVPHKVTSDVTRENGMYIITSLFSEIPSPVWITASLVFTEDSVIQFQELYSKSSLLDEINKETVSYVISPDLGNIYYNGFIRVNKVNIHNVDTIVFRPLLNRSLILKDVQCIRISVLSGSIDYDLYNRSSYQFFSGNLGNEFSAFFYQPKTIYSNIVNGHGIFAGYTERYYDFTITQ</sequence>
<proteinExistence type="predicted"/>
<organism evidence="1 2">
    <name type="scientific">Fermentimonas caenicola</name>
    <dbReference type="NCBI Taxonomy" id="1562970"/>
    <lineage>
        <taxon>Bacteria</taxon>
        <taxon>Pseudomonadati</taxon>
        <taxon>Bacteroidota</taxon>
        <taxon>Bacteroidia</taxon>
        <taxon>Bacteroidales</taxon>
        <taxon>Dysgonomonadaceae</taxon>
        <taxon>Fermentimonas</taxon>
    </lineage>
</organism>
<dbReference type="Proteomes" id="UP000032417">
    <property type="component" value="Chromosome 1"/>
</dbReference>
<dbReference type="STRING" id="1562970.ING2E5B_1305"/>
<dbReference type="Pfam" id="PF14054">
    <property type="entry name" value="DUF4249"/>
    <property type="match status" value="1"/>
</dbReference>
<dbReference type="KEGG" id="pbt:ING2E5B_1305"/>
<name>A0A098BZE2_9BACT</name>
<accession>A0A098BZE2</accession>
<reference evidence="1 2" key="1">
    <citation type="submission" date="2014-08" db="EMBL/GenBank/DDBJ databases">
        <authorList>
            <person name="Wibberg D."/>
        </authorList>
    </citation>
    <scope>NUCLEOTIDE SEQUENCE [LARGE SCALE GENOMIC DNA]</scope>
    <source>
        <strain evidence="2">ING2-E5B</strain>
    </source>
</reference>
<dbReference type="PROSITE" id="PS51257">
    <property type="entry name" value="PROKAR_LIPOPROTEIN"/>
    <property type="match status" value="1"/>
</dbReference>
<keyword evidence="2" id="KW-1185">Reference proteome</keyword>
<protein>
    <submittedName>
        <fullName evidence="1">Uncharacterized protein</fullName>
    </submittedName>
</protein>
<gene>
    <name evidence="1" type="ORF">ING2E5B_1305</name>
</gene>
<dbReference type="InterPro" id="IPR025345">
    <property type="entry name" value="DUF4249"/>
</dbReference>
<evidence type="ECO:0000313" key="2">
    <source>
        <dbReference type="Proteomes" id="UP000032417"/>
    </source>
</evidence>